<dbReference type="GO" id="GO:0016020">
    <property type="term" value="C:membrane"/>
    <property type="evidence" value="ECO:0007669"/>
    <property type="project" value="InterPro"/>
</dbReference>
<dbReference type="CDD" id="cd21442">
    <property type="entry name" value="SNARE_NTD_STX6-like"/>
    <property type="match status" value="1"/>
</dbReference>
<organism evidence="12 13">
    <name type="scientific">Digitaria exilis</name>
    <dbReference type="NCBI Taxonomy" id="1010633"/>
    <lineage>
        <taxon>Eukaryota</taxon>
        <taxon>Viridiplantae</taxon>
        <taxon>Streptophyta</taxon>
        <taxon>Embryophyta</taxon>
        <taxon>Tracheophyta</taxon>
        <taxon>Spermatophyta</taxon>
        <taxon>Magnoliopsida</taxon>
        <taxon>Liliopsida</taxon>
        <taxon>Poales</taxon>
        <taxon>Poaceae</taxon>
        <taxon>PACMAD clade</taxon>
        <taxon>Panicoideae</taxon>
        <taxon>Panicodae</taxon>
        <taxon>Paniceae</taxon>
        <taxon>Anthephorinae</taxon>
        <taxon>Digitaria</taxon>
    </lineage>
</organism>
<keyword evidence="7 10" id="KW-0472">Membrane</keyword>
<evidence type="ECO:0000256" key="1">
    <source>
        <dbReference type="ARBA" id="ARBA00009063"/>
    </source>
</evidence>
<feature type="region of interest" description="Disordered" evidence="9">
    <location>
        <begin position="169"/>
        <end position="206"/>
    </location>
</feature>
<evidence type="ECO:0000256" key="4">
    <source>
        <dbReference type="ARBA" id="ARBA00022927"/>
    </source>
</evidence>
<evidence type="ECO:0000256" key="6">
    <source>
        <dbReference type="ARBA" id="ARBA00023034"/>
    </source>
</evidence>
<feature type="domain" description="Syntaxin 6/10/61 N-terminal" evidence="11">
    <location>
        <begin position="11"/>
        <end position="111"/>
    </location>
</feature>
<dbReference type="InterPro" id="IPR015260">
    <property type="entry name" value="Syntaxin-6/10/61_N"/>
</dbReference>
<dbReference type="Pfam" id="PF09177">
    <property type="entry name" value="STX6_10_61_N"/>
    <property type="match status" value="1"/>
</dbReference>
<protein>
    <recommendedName>
        <fullName evidence="11">Syntaxin 6/10/61 N-terminal domain-containing protein</fullName>
    </recommendedName>
</protein>
<comment type="caution">
    <text evidence="12">The sequence shown here is derived from an EMBL/GenBank/DDBJ whole genome shotgun (WGS) entry which is preliminary data.</text>
</comment>
<dbReference type="Gramene" id="Dexi9A01G0043560.1">
    <property type="protein sequence ID" value="Dexi9A01G0043560.1:cds"/>
    <property type="gene ID" value="Dexi9A01G0043560"/>
</dbReference>
<dbReference type="SUPFAM" id="SSF47661">
    <property type="entry name" value="t-snare proteins"/>
    <property type="match status" value="1"/>
</dbReference>
<keyword evidence="13" id="KW-1185">Reference proteome</keyword>
<evidence type="ECO:0000256" key="8">
    <source>
        <dbReference type="ARBA" id="ARBA00037801"/>
    </source>
</evidence>
<evidence type="ECO:0000313" key="12">
    <source>
        <dbReference type="EMBL" id="KAF8673694.1"/>
    </source>
</evidence>
<evidence type="ECO:0000259" key="11">
    <source>
        <dbReference type="Pfam" id="PF09177"/>
    </source>
</evidence>
<name>A0A835B1C3_9POAL</name>
<accession>A0A835B1C3</accession>
<evidence type="ECO:0000256" key="10">
    <source>
        <dbReference type="SAM" id="Phobius"/>
    </source>
</evidence>
<keyword evidence="4" id="KW-0653">Protein transport</keyword>
<proteinExistence type="inferred from homology"/>
<dbReference type="OrthoDB" id="1889309at2759"/>
<keyword evidence="2" id="KW-0813">Transport</keyword>
<comment type="similarity">
    <text evidence="1">Belongs to the syntaxin family.</text>
</comment>
<dbReference type="PANTHER" id="PTHR34949:SF6">
    <property type="entry name" value="EXPRESSED PROTEIN"/>
    <property type="match status" value="1"/>
</dbReference>
<keyword evidence="3 10" id="KW-0812">Transmembrane</keyword>
<dbReference type="InterPro" id="IPR010989">
    <property type="entry name" value="SNARE"/>
</dbReference>
<dbReference type="FunFam" id="1.20.58.90:FF:000004">
    <property type="entry name" value="Syntaxin 10"/>
    <property type="match status" value="1"/>
</dbReference>
<feature type="transmembrane region" description="Helical" evidence="10">
    <location>
        <begin position="340"/>
        <end position="359"/>
    </location>
</feature>
<evidence type="ECO:0000256" key="3">
    <source>
        <dbReference type="ARBA" id="ARBA00022692"/>
    </source>
</evidence>
<evidence type="ECO:0000256" key="5">
    <source>
        <dbReference type="ARBA" id="ARBA00022989"/>
    </source>
</evidence>
<dbReference type="PANTHER" id="PTHR34949">
    <property type="entry name" value="OS05G0443700 PROTEIN"/>
    <property type="match status" value="1"/>
</dbReference>
<evidence type="ECO:0000256" key="7">
    <source>
        <dbReference type="ARBA" id="ARBA00023136"/>
    </source>
</evidence>
<comment type="subcellular location">
    <subcellularLocation>
        <location evidence="8">Golgi apparatus</location>
        <location evidence="8">trans-Golgi network membrane</location>
        <topology evidence="8">Single-pass type IV membrane protein</topology>
    </subcellularLocation>
</comment>
<gene>
    <name evidence="12" type="ORF">HU200_048443</name>
</gene>
<dbReference type="GO" id="GO:0005794">
    <property type="term" value="C:Golgi apparatus"/>
    <property type="evidence" value="ECO:0007669"/>
    <property type="project" value="UniProtKB-SubCell"/>
</dbReference>
<evidence type="ECO:0000256" key="9">
    <source>
        <dbReference type="SAM" id="MobiDB-lite"/>
    </source>
</evidence>
<keyword evidence="5 10" id="KW-1133">Transmembrane helix</keyword>
<dbReference type="AlphaFoldDB" id="A0A835B1C3"/>
<dbReference type="EMBL" id="JACEFO010002202">
    <property type="protein sequence ID" value="KAF8673694.1"/>
    <property type="molecule type" value="Genomic_DNA"/>
</dbReference>
<keyword evidence="6" id="KW-0333">Golgi apparatus</keyword>
<reference evidence="12" key="1">
    <citation type="submission" date="2020-07" db="EMBL/GenBank/DDBJ databases">
        <title>Genome sequence and genetic diversity analysis of an under-domesticated orphan crop, white fonio (Digitaria exilis).</title>
        <authorList>
            <person name="Bennetzen J.L."/>
            <person name="Chen S."/>
            <person name="Ma X."/>
            <person name="Wang X."/>
            <person name="Yssel A.E.J."/>
            <person name="Chaluvadi S.R."/>
            <person name="Johnson M."/>
            <person name="Gangashetty P."/>
            <person name="Hamidou F."/>
            <person name="Sanogo M.D."/>
            <person name="Zwaenepoel A."/>
            <person name="Wallace J."/>
            <person name="Van De Peer Y."/>
            <person name="Van Deynze A."/>
        </authorList>
    </citation>
    <scope>NUCLEOTIDE SEQUENCE</scope>
    <source>
        <tissue evidence="12">Leaves</tissue>
    </source>
</reference>
<dbReference type="GO" id="GO:0015031">
    <property type="term" value="P:protein transport"/>
    <property type="evidence" value="ECO:0007669"/>
    <property type="project" value="UniProtKB-KW"/>
</dbReference>
<evidence type="ECO:0000256" key="2">
    <source>
        <dbReference type="ARBA" id="ARBA00022448"/>
    </source>
</evidence>
<evidence type="ECO:0000313" key="13">
    <source>
        <dbReference type="Proteomes" id="UP000636709"/>
    </source>
</evidence>
<sequence>MATSFDRWEKDPFFLAAEEVQESADRMESVYRIWVQERSAGDSEVAGVNGGPTDAELRRELHTALGTAKWQLDELERAIRSNDQVISAGKDTRARHDDFVTAIGYRISEVENILKESNVAEGRGPLSWVHLDDDERDDLAAFLSAGPFQQKDKVVTILSAGDIEVGSNTTRMKNDISSDSSKDSAGSTDLILGRGKEDLHRGHRRAASASADIGSWSISIPNECEGALEQSSDGPHKAPLLKIVKTCALTSALQSKPRTKCKNGTVRWAGVNQKDIEEAIPLTTSQLTPGLDGCFERNKSCLSTCDEGTYNKKLYGWLGALHRQLQRSQYQIRYGRPVQLIVLALAALVLCKSVIPLFLKNVSLSS</sequence>
<dbReference type="Gene3D" id="1.20.58.90">
    <property type="match status" value="1"/>
</dbReference>
<dbReference type="Proteomes" id="UP000636709">
    <property type="component" value="Unassembled WGS sequence"/>
</dbReference>
<feature type="compositionally biased region" description="Basic and acidic residues" evidence="9">
    <location>
        <begin position="172"/>
        <end position="182"/>
    </location>
</feature>
<dbReference type="GO" id="GO:0048193">
    <property type="term" value="P:Golgi vesicle transport"/>
    <property type="evidence" value="ECO:0007669"/>
    <property type="project" value="InterPro"/>
</dbReference>